<evidence type="ECO:0000256" key="4">
    <source>
        <dbReference type="ARBA" id="ARBA00010617"/>
    </source>
</evidence>
<comment type="subcellular location">
    <subcellularLocation>
        <location evidence="2">Membrane</location>
        <topology evidence="2">Single-pass membrane protein</topology>
    </subcellularLocation>
</comment>
<keyword evidence="13" id="KW-0325">Glycoprotein</keyword>
<dbReference type="InterPro" id="IPR050364">
    <property type="entry name" value="Cytochrome_P450_fung"/>
</dbReference>
<dbReference type="PANTHER" id="PTHR46300">
    <property type="entry name" value="P450, PUTATIVE (EUROFUNG)-RELATED-RELATED"/>
    <property type="match status" value="1"/>
</dbReference>
<evidence type="ECO:0000256" key="6">
    <source>
        <dbReference type="ARBA" id="ARBA00022692"/>
    </source>
</evidence>
<dbReference type="SUPFAM" id="SSF48264">
    <property type="entry name" value="Cytochrome P450"/>
    <property type="match status" value="1"/>
</dbReference>
<gene>
    <name evidence="17" type="ORF">B0H16DRAFT_1505776</name>
</gene>
<evidence type="ECO:0000256" key="7">
    <source>
        <dbReference type="ARBA" id="ARBA00022723"/>
    </source>
</evidence>
<keyword evidence="8" id="KW-1133">Transmembrane helix</keyword>
<evidence type="ECO:0000256" key="10">
    <source>
        <dbReference type="ARBA" id="ARBA00023004"/>
    </source>
</evidence>
<dbReference type="PRINTS" id="PR00463">
    <property type="entry name" value="EP450I"/>
</dbReference>
<keyword evidence="9 15" id="KW-0560">Oxidoreductase</keyword>
<dbReference type="GO" id="GO:0005506">
    <property type="term" value="F:iron ion binding"/>
    <property type="evidence" value="ECO:0007669"/>
    <property type="project" value="InterPro"/>
</dbReference>
<evidence type="ECO:0000256" key="11">
    <source>
        <dbReference type="ARBA" id="ARBA00023033"/>
    </source>
</evidence>
<evidence type="ECO:0000256" key="16">
    <source>
        <dbReference type="SAM" id="SignalP"/>
    </source>
</evidence>
<keyword evidence="18" id="KW-1185">Reference proteome</keyword>
<dbReference type="GO" id="GO:0020037">
    <property type="term" value="F:heme binding"/>
    <property type="evidence" value="ECO:0007669"/>
    <property type="project" value="InterPro"/>
</dbReference>
<keyword evidence="7 14" id="KW-0479">Metal-binding</keyword>
<evidence type="ECO:0000256" key="14">
    <source>
        <dbReference type="PIRSR" id="PIRSR602401-1"/>
    </source>
</evidence>
<keyword evidence="11 15" id="KW-0503">Monooxygenase</keyword>
<dbReference type="InterPro" id="IPR036396">
    <property type="entry name" value="Cyt_P450_sf"/>
</dbReference>
<dbReference type="Pfam" id="PF00067">
    <property type="entry name" value="p450"/>
    <property type="match status" value="1"/>
</dbReference>
<dbReference type="InterPro" id="IPR001128">
    <property type="entry name" value="Cyt_P450"/>
</dbReference>
<comment type="pathway">
    <text evidence="3">Secondary metabolite biosynthesis.</text>
</comment>
<dbReference type="GO" id="GO:0016020">
    <property type="term" value="C:membrane"/>
    <property type="evidence" value="ECO:0007669"/>
    <property type="project" value="UniProtKB-SubCell"/>
</dbReference>
<evidence type="ECO:0000256" key="8">
    <source>
        <dbReference type="ARBA" id="ARBA00022989"/>
    </source>
</evidence>
<dbReference type="GO" id="GO:0016705">
    <property type="term" value="F:oxidoreductase activity, acting on paired donors, with incorporation or reduction of molecular oxygen"/>
    <property type="evidence" value="ECO:0007669"/>
    <property type="project" value="InterPro"/>
</dbReference>
<protein>
    <submittedName>
        <fullName evidence="17">Cytochrome P450</fullName>
    </submittedName>
</protein>
<dbReference type="InterPro" id="IPR002401">
    <property type="entry name" value="Cyt_P450_E_grp-I"/>
</dbReference>
<accession>A0AAD7NU34</accession>
<organism evidence="17 18">
    <name type="scientific">Mycena metata</name>
    <dbReference type="NCBI Taxonomy" id="1033252"/>
    <lineage>
        <taxon>Eukaryota</taxon>
        <taxon>Fungi</taxon>
        <taxon>Dikarya</taxon>
        <taxon>Basidiomycota</taxon>
        <taxon>Agaricomycotina</taxon>
        <taxon>Agaricomycetes</taxon>
        <taxon>Agaricomycetidae</taxon>
        <taxon>Agaricales</taxon>
        <taxon>Marasmiineae</taxon>
        <taxon>Mycenaceae</taxon>
        <taxon>Mycena</taxon>
    </lineage>
</organism>
<keyword evidence="5 14" id="KW-0349">Heme</keyword>
<dbReference type="PANTHER" id="PTHR46300:SF2">
    <property type="entry name" value="CYTOCHROME P450 MONOOXYGENASE ALNH-RELATED"/>
    <property type="match status" value="1"/>
</dbReference>
<evidence type="ECO:0000256" key="15">
    <source>
        <dbReference type="RuleBase" id="RU000461"/>
    </source>
</evidence>
<name>A0AAD7NU34_9AGAR</name>
<comment type="similarity">
    <text evidence="4 15">Belongs to the cytochrome P450 family.</text>
</comment>
<reference evidence="17" key="1">
    <citation type="submission" date="2023-03" db="EMBL/GenBank/DDBJ databases">
        <title>Massive genome expansion in bonnet fungi (Mycena s.s.) driven by repeated elements and novel gene families across ecological guilds.</title>
        <authorList>
            <consortium name="Lawrence Berkeley National Laboratory"/>
            <person name="Harder C.B."/>
            <person name="Miyauchi S."/>
            <person name="Viragh M."/>
            <person name="Kuo A."/>
            <person name="Thoen E."/>
            <person name="Andreopoulos B."/>
            <person name="Lu D."/>
            <person name="Skrede I."/>
            <person name="Drula E."/>
            <person name="Henrissat B."/>
            <person name="Morin E."/>
            <person name="Kohler A."/>
            <person name="Barry K."/>
            <person name="LaButti K."/>
            <person name="Morin E."/>
            <person name="Salamov A."/>
            <person name="Lipzen A."/>
            <person name="Mereny Z."/>
            <person name="Hegedus B."/>
            <person name="Baldrian P."/>
            <person name="Stursova M."/>
            <person name="Weitz H."/>
            <person name="Taylor A."/>
            <person name="Grigoriev I.V."/>
            <person name="Nagy L.G."/>
            <person name="Martin F."/>
            <person name="Kauserud H."/>
        </authorList>
    </citation>
    <scope>NUCLEOTIDE SEQUENCE</scope>
    <source>
        <strain evidence="17">CBHHK182m</strain>
    </source>
</reference>
<keyword evidence="16" id="KW-0732">Signal</keyword>
<evidence type="ECO:0000256" key="1">
    <source>
        <dbReference type="ARBA" id="ARBA00001971"/>
    </source>
</evidence>
<evidence type="ECO:0000313" key="18">
    <source>
        <dbReference type="Proteomes" id="UP001215598"/>
    </source>
</evidence>
<dbReference type="InterPro" id="IPR017972">
    <property type="entry name" value="Cyt_P450_CS"/>
</dbReference>
<dbReference type="AlphaFoldDB" id="A0AAD7NU34"/>
<proteinExistence type="inferred from homology"/>
<dbReference type="PROSITE" id="PS00086">
    <property type="entry name" value="CYTOCHROME_P450"/>
    <property type="match status" value="1"/>
</dbReference>
<evidence type="ECO:0000256" key="12">
    <source>
        <dbReference type="ARBA" id="ARBA00023136"/>
    </source>
</evidence>
<comment type="cofactor">
    <cofactor evidence="1 14">
        <name>heme</name>
        <dbReference type="ChEBI" id="CHEBI:30413"/>
    </cofactor>
</comment>
<evidence type="ECO:0000256" key="5">
    <source>
        <dbReference type="ARBA" id="ARBA00022617"/>
    </source>
</evidence>
<keyword evidence="6" id="KW-0812">Transmembrane</keyword>
<feature type="chain" id="PRO_5042154549" evidence="16">
    <location>
        <begin position="28"/>
        <end position="513"/>
    </location>
</feature>
<keyword evidence="12" id="KW-0472">Membrane</keyword>
<evidence type="ECO:0000256" key="3">
    <source>
        <dbReference type="ARBA" id="ARBA00005179"/>
    </source>
</evidence>
<feature type="binding site" description="axial binding residue" evidence="14">
    <location>
        <position position="432"/>
    </location>
    <ligand>
        <name>heme</name>
        <dbReference type="ChEBI" id="CHEBI:30413"/>
    </ligand>
    <ligandPart>
        <name>Fe</name>
        <dbReference type="ChEBI" id="CHEBI:18248"/>
    </ligandPart>
</feature>
<feature type="signal peptide" evidence="16">
    <location>
        <begin position="1"/>
        <end position="27"/>
    </location>
</feature>
<comment type="caution">
    <text evidence="17">The sequence shown here is derived from an EMBL/GenBank/DDBJ whole genome shotgun (WGS) entry which is preliminary data.</text>
</comment>
<evidence type="ECO:0000256" key="13">
    <source>
        <dbReference type="ARBA" id="ARBA00023180"/>
    </source>
</evidence>
<dbReference type="GO" id="GO:0004497">
    <property type="term" value="F:monooxygenase activity"/>
    <property type="evidence" value="ECO:0007669"/>
    <property type="project" value="UniProtKB-KW"/>
</dbReference>
<dbReference type="CDD" id="cd11065">
    <property type="entry name" value="CYP64-like"/>
    <property type="match status" value="1"/>
</dbReference>
<dbReference type="Proteomes" id="UP001215598">
    <property type="component" value="Unassembled WGS sequence"/>
</dbReference>
<dbReference type="EMBL" id="JARKIB010000009">
    <property type="protein sequence ID" value="KAJ7776145.1"/>
    <property type="molecule type" value="Genomic_DNA"/>
</dbReference>
<keyword evidence="10 14" id="KW-0408">Iron</keyword>
<evidence type="ECO:0000313" key="17">
    <source>
        <dbReference type="EMBL" id="KAJ7776145.1"/>
    </source>
</evidence>
<sequence>MLASISAVSLALCTLLYLRCAIFGGKGGHGPRQLPLLGNTLQLPKGHMWTWFERLYHQFGPIVSLNFAGNDYILLSHPADAEELLVKRSANYSGRPQPIFAAKYRSNNKRMLLLPHDEDLKKQRSVFKLLIRAQALSSYHGRIEQQSSRLLVDLLDEPQDYRKHLYRFTATLIMRITYGTGLHGNQGDLDAILASNESFNLDALPGAHLVDTFPWLDYLPDFLAPWRSDAKRKHLDELDLFQRLAVQVKERRANGDDSESFMAEVWDCQARYELDDETVAYLGGTAFEAGTSVTACLLHTFLLACLTQPDVVRKAHEELERVFGDEIPGFEHMSRLPYMYAVVKEAIRWIPVTPLAFPHKADADDEYKGIKISSGTYIIPSIWNMHKDPANFRDGEIFDPSRWYDPDSNGNVKDADRLVDGHWTFGFGRRQCPANYLAVEVVWEAIAVMLWAFDITNAVDPVTQAPIRVDPRTTPWLDGVNIEPAPFPISIKPRSEAHAAKIRAHWETIASTA</sequence>
<evidence type="ECO:0000256" key="2">
    <source>
        <dbReference type="ARBA" id="ARBA00004167"/>
    </source>
</evidence>
<dbReference type="Gene3D" id="1.10.630.10">
    <property type="entry name" value="Cytochrome P450"/>
    <property type="match status" value="1"/>
</dbReference>
<evidence type="ECO:0000256" key="9">
    <source>
        <dbReference type="ARBA" id="ARBA00023002"/>
    </source>
</evidence>